<keyword evidence="4" id="KW-0413">Isomerase</keyword>
<dbReference type="PANTHER" id="PTHR37831:SF1">
    <property type="entry name" value="D-RIBOSE PYRANASE"/>
    <property type="match status" value="1"/>
</dbReference>
<dbReference type="NCBIfam" id="NF008761">
    <property type="entry name" value="PRK11797.1"/>
    <property type="match status" value="1"/>
</dbReference>
<dbReference type="EMBL" id="CP022437">
    <property type="protein sequence ID" value="ASN04192.1"/>
    <property type="molecule type" value="Genomic_DNA"/>
</dbReference>
<evidence type="ECO:0000256" key="2">
    <source>
        <dbReference type="ARBA" id="ARBA00012862"/>
    </source>
</evidence>
<dbReference type="InterPro" id="IPR023750">
    <property type="entry name" value="RbsD-like_sf"/>
</dbReference>
<dbReference type="GO" id="GO:0016872">
    <property type="term" value="F:intramolecular lyase activity"/>
    <property type="evidence" value="ECO:0007669"/>
    <property type="project" value="InterPro"/>
</dbReference>
<dbReference type="Proteomes" id="UP000204391">
    <property type="component" value="Chromosome"/>
</dbReference>
<dbReference type="PANTHER" id="PTHR37831">
    <property type="entry name" value="D-RIBOSE PYRANASE"/>
    <property type="match status" value="1"/>
</dbReference>
<dbReference type="InterPro" id="IPR007721">
    <property type="entry name" value="RbsD_FucU"/>
</dbReference>
<dbReference type="GO" id="GO:0048029">
    <property type="term" value="F:monosaccharide binding"/>
    <property type="evidence" value="ECO:0007669"/>
    <property type="project" value="InterPro"/>
</dbReference>
<dbReference type="RefSeq" id="WP_089530762.1">
    <property type="nucleotide sequence ID" value="NZ_CP022437.1"/>
</dbReference>
<reference evidence="6 7" key="1">
    <citation type="journal article" date="2003" name="Int. J. Syst. Evol. Microbiol.">
        <title>Virgibacillus carmonensis sp. nov., Virgibacillus necropolis sp. nov. and Virgibacillus picturae sp. nov., three novel species isolated from deteriorated mural paintings, transfer of the species of the genus salibacillus to Virgibacillus, as Virgibacillus marismortui comb. nov. and Virgibacillus salexigens comb. nov., and emended description of the genus Virgibacillus.</title>
        <authorList>
            <person name="Heyrman J."/>
            <person name="Logan N.A."/>
            <person name="Busse H.J."/>
            <person name="Balcaen A."/>
            <person name="Lebbe L."/>
            <person name="Rodriguez-Diaz M."/>
            <person name="Swings J."/>
            <person name="De Vos P."/>
        </authorList>
    </citation>
    <scope>NUCLEOTIDE SEQUENCE [LARGE SCALE GENOMIC DNA]</scope>
    <source>
        <strain evidence="6 7">LMG 19488</strain>
    </source>
</reference>
<accession>A0A221M995</accession>
<dbReference type="Gene3D" id="3.40.1650.10">
    <property type="entry name" value="RbsD-like domain"/>
    <property type="match status" value="1"/>
</dbReference>
<evidence type="ECO:0000256" key="1">
    <source>
        <dbReference type="ARBA" id="ARBA00000223"/>
    </source>
</evidence>
<evidence type="ECO:0000313" key="6">
    <source>
        <dbReference type="EMBL" id="ASN04192.1"/>
    </source>
</evidence>
<name>A0A221M995_9BACI</name>
<evidence type="ECO:0000256" key="5">
    <source>
        <dbReference type="ARBA" id="ARBA00023277"/>
    </source>
</evidence>
<keyword evidence="7" id="KW-1185">Reference proteome</keyword>
<comment type="catalytic activity">
    <reaction evidence="1">
        <text>beta-D-ribopyranose = beta-D-ribofuranose</text>
        <dbReference type="Rhea" id="RHEA:25432"/>
        <dbReference type="ChEBI" id="CHEBI:27476"/>
        <dbReference type="ChEBI" id="CHEBI:47002"/>
        <dbReference type="EC" id="5.4.99.62"/>
    </reaction>
</comment>
<dbReference type="OrthoDB" id="9805009at2"/>
<protein>
    <recommendedName>
        <fullName evidence="2">D-ribose pyranase</fullName>
        <ecNumber evidence="2">5.4.99.62</ecNumber>
    </recommendedName>
</protein>
<dbReference type="GO" id="GO:0005829">
    <property type="term" value="C:cytosol"/>
    <property type="evidence" value="ECO:0007669"/>
    <property type="project" value="TreeGrafter"/>
</dbReference>
<evidence type="ECO:0000256" key="3">
    <source>
        <dbReference type="ARBA" id="ARBA00022490"/>
    </source>
</evidence>
<dbReference type="InterPro" id="IPR023064">
    <property type="entry name" value="D-ribose_pyranase"/>
</dbReference>
<keyword evidence="5" id="KW-0119">Carbohydrate metabolism</keyword>
<sequence>MKKAGILHPEMSHLVASLGHTDYVVLGDKGYPVPDHTKRIDLGITEDLPTVLQVLKVIETEFTIDRMIVTEEMLDISPERYKVLQQSYPNILFEKVTHQEFKELTNHSKGIIKTGDTCPYANMIIVSG</sequence>
<dbReference type="GO" id="GO:0062193">
    <property type="term" value="F:D-ribose pyranase activity"/>
    <property type="evidence" value="ECO:0007669"/>
    <property type="project" value="UniProtKB-EC"/>
</dbReference>
<proteinExistence type="predicted"/>
<organism evidence="6 7">
    <name type="scientific">Virgibacillus necropolis</name>
    <dbReference type="NCBI Taxonomy" id="163877"/>
    <lineage>
        <taxon>Bacteria</taxon>
        <taxon>Bacillati</taxon>
        <taxon>Bacillota</taxon>
        <taxon>Bacilli</taxon>
        <taxon>Bacillales</taxon>
        <taxon>Bacillaceae</taxon>
        <taxon>Virgibacillus</taxon>
    </lineage>
</organism>
<dbReference type="SUPFAM" id="SSF102546">
    <property type="entry name" value="RbsD-like"/>
    <property type="match status" value="1"/>
</dbReference>
<dbReference type="Pfam" id="PF05025">
    <property type="entry name" value="RbsD_FucU"/>
    <property type="match status" value="1"/>
</dbReference>
<evidence type="ECO:0000256" key="4">
    <source>
        <dbReference type="ARBA" id="ARBA00023235"/>
    </source>
</evidence>
<dbReference type="AlphaFoldDB" id="A0A221M995"/>
<dbReference type="GO" id="GO:0019303">
    <property type="term" value="P:D-ribose catabolic process"/>
    <property type="evidence" value="ECO:0007669"/>
    <property type="project" value="TreeGrafter"/>
</dbReference>
<evidence type="ECO:0000313" key="7">
    <source>
        <dbReference type="Proteomes" id="UP000204391"/>
    </source>
</evidence>
<dbReference type="EC" id="5.4.99.62" evidence="2"/>
<keyword evidence="3" id="KW-0963">Cytoplasm</keyword>
<gene>
    <name evidence="6" type="ORF">CFK40_03800</name>
</gene>
<dbReference type="KEGG" id="vne:CFK40_03800"/>